<feature type="compositionally biased region" description="Low complexity" evidence="1">
    <location>
        <begin position="55"/>
        <end position="72"/>
    </location>
</feature>
<dbReference type="EMBL" id="BAAATA010000001">
    <property type="protein sequence ID" value="GAA2468794.1"/>
    <property type="molecule type" value="Genomic_DNA"/>
</dbReference>
<dbReference type="Proteomes" id="UP001501358">
    <property type="component" value="Unassembled WGS sequence"/>
</dbReference>
<keyword evidence="3" id="KW-1185">Reference proteome</keyword>
<protein>
    <recommendedName>
        <fullName evidence="4">Secreted protein</fullName>
    </recommendedName>
</protein>
<gene>
    <name evidence="2" type="ORF">GCM10010406_00100</name>
</gene>
<name>A0ABN3KSL0_9ACTN</name>
<feature type="compositionally biased region" description="Basic and acidic residues" evidence="1">
    <location>
        <begin position="42"/>
        <end position="52"/>
    </location>
</feature>
<organism evidence="2 3">
    <name type="scientific">Streptomyces thermolineatus</name>
    <dbReference type="NCBI Taxonomy" id="44033"/>
    <lineage>
        <taxon>Bacteria</taxon>
        <taxon>Bacillati</taxon>
        <taxon>Actinomycetota</taxon>
        <taxon>Actinomycetes</taxon>
        <taxon>Kitasatosporales</taxon>
        <taxon>Streptomycetaceae</taxon>
        <taxon>Streptomyces</taxon>
    </lineage>
</organism>
<evidence type="ECO:0000256" key="1">
    <source>
        <dbReference type="SAM" id="MobiDB-lite"/>
    </source>
</evidence>
<evidence type="ECO:0008006" key="4">
    <source>
        <dbReference type="Google" id="ProtNLM"/>
    </source>
</evidence>
<proteinExistence type="predicted"/>
<comment type="caution">
    <text evidence="2">The sequence shown here is derived from an EMBL/GenBank/DDBJ whole genome shotgun (WGS) entry which is preliminary data.</text>
</comment>
<evidence type="ECO:0000313" key="3">
    <source>
        <dbReference type="Proteomes" id="UP001501358"/>
    </source>
</evidence>
<accession>A0ABN3KSL0</accession>
<reference evidence="2 3" key="1">
    <citation type="journal article" date="2019" name="Int. J. Syst. Evol. Microbiol.">
        <title>The Global Catalogue of Microorganisms (GCM) 10K type strain sequencing project: providing services to taxonomists for standard genome sequencing and annotation.</title>
        <authorList>
            <consortium name="The Broad Institute Genomics Platform"/>
            <consortium name="The Broad Institute Genome Sequencing Center for Infectious Disease"/>
            <person name="Wu L."/>
            <person name="Ma J."/>
        </authorList>
    </citation>
    <scope>NUCLEOTIDE SEQUENCE [LARGE SCALE GENOMIC DNA]</scope>
    <source>
        <strain evidence="2 3">JCM 6307</strain>
    </source>
</reference>
<evidence type="ECO:0000313" key="2">
    <source>
        <dbReference type="EMBL" id="GAA2468794.1"/>
    </source>
</evidence>
<feature type="region of interest" description="Disordered" evidence="1">
    <location>
        <begin position="38"/>
        <end position="72"/>
    </location>
</feature>
<sequence>MFAFAFVLAFVLGVHADTLDRKEFFAKRFCKELFAVFGGGPETREGEARRPADLPLPRSRAPATSPRRPSLR</sequence>